<dbReference type="Proteomes" id="UP001208689">
    <property type="component" value="Chromosome"/>
</dbReference>
<evidence type="ECO:0000313" key="1">
    <source>
        <dbReference type="EMBL" id="UYP48222.1"/>
    </source>
</evidence>
<organism evidence="1 2">
    <name type="scientific">Candidatus Lokiarchaeum ossiferum</name>
    <dbReference type="NCBI Taxonomy" id="2951803"/>
    <lineage>
        <taxon>Archaea</taxon>
        <taxon>Promethearchaeati</taxon>
        <taxon>Promethearchaeota</taxon>
        <taxon>Promethearchaeia</taxon>
        <taxon>Promethearchaeales</taxon>
        <taxon>Promethearchaeaceae</taxon>
        <taxon>Candidatus Lokiarchaeum</taxon>
    </lineage>
</organism>
<accession>A0ABY6HZB7</accession>
<proteinExistence type="predicted"/>
<keyword evidence="2" id="KW-1185">Reference proteome</keyword>
<reference evidence="1" key="1">
    <citation type="submission" date="2022-09" db="EMBL/GenBank/DDBJ databases">
        <title>Actin cytoskeleton and complex cell architecture in an #Asgard archaeon.</title>
        <authorList>
            <person name="Ponce Toledo R.I."/>
            <person name="Schleper C."/>
            <person name="Rodrigues Oliveira T."/>
            <person name="Wollweber F."/>
            <person name="Xu J."/>
            <person name="Rittmann S."/>
            <person name="Klingl A."/>
            <person name="Pilhofer M."/>
        </authorList>
    </citation>
    <scope>NUCLEOTIDE SEQUENCE</scope>
    <source>
        <strain evidence="1">B-35</strain>
    </source>
</reference>
<name>A0ABY6HZB7_9ARCH</name>
<evidence type="ECO:0000313" key="2">
    <source>
        <dbReference type="Proteomes" id="UP001208689"/>
    </source>
</evidence>
<protein>
    <submittedName>
        <fullName evidence="1">Uncharacterized protein</fullName>
    </submittedName>
</protein>
<dbReference type="EMBL" id="CP104013">
    <property type="protein sequence ID" value="UYP48222.1"/>
    <property type="molecule type" value="Genomic_DNA"/>
</dbReference>
<gene>
    <name evidence="1" type="ORF">NEF87_004507</name>
</gene>
<sequence>MYFDDEDNPFKKFQFEELVEMVRTISRTKTQSREGVWKDGHGLQSIDHLEAHVDDILDELARRIRANFTIDRIQRNFRYNKLNLPTEFLNLYNLTAAQLNFMIYKDKNSIGAILTDGKEEIFIKHGPVRYVMNTEGNIAVIKEN</sequence>